<dbReference type="RefSeq" id="WP_367595385.1">
    <property type="nucleotide sequence ID" value="NZ_JBFMVT010000002.1"/>
</dbReference>
<organism evidence="1 2">
    <name type="scientific">Buttiauxella gaviniae</name>
    <dbReference type="NCBI Taxonomy" id="82990"/>
    <lineage>
        <taxon>Bacteria</taxon>
        <taxon>Pseudomonadati</taxon>
        <taxon>Pseudomonadota</taxon>
        <taxon>Gammaproteobacteria</taxon>
        <taxon>Enterobacterales</taxon>
        <taxon>Enterobacteriaceae</taxon>
        <taxon>Buttiauxella</taxon>
    </lineage>
</organism>
<proteinExistence type="predicted"/>
<comment type="caution">
    <text evidence="1">The sequence shown here is derived from an EMBL/GenBank/DDBJ whole genome shotgun (WGS) entry which is preliminary data.</text>
</comment>
<accession>A0ABV3NUL9</accession>
<reference evidence="1 2" key="1">
    <citation type="submission" date="2024-07" db="EMBL/GenBank/DDBJ databases">
        <authorList>
            <person name="Wang L."/>
        </authorList>
    </citation>
    <scope>NUCLEOTIDE SEQUENCE [LARGE SCALE GENOMIC DNA]</scope>
    <source>
        <strain evidence="1 2">WL359</strain>
    </source>
</reference>
<name>A0ABV3NUL9_9ENTR</name>
<gene>
    <name evidence="1" type="ORF">AB1E22_11140</name>
</gene>
<dbReference type="Proteomes" id="UP001555342">
    <property type="component" value="Unassembled WGS sequence"/>
</dbReference>
<sequence length="230" mass="26456">MDNADYLRMSMDANRKISISLEKGLANVQRNGKDVISSIYSGAERVSWYSSCFFDDYKDVCQELKEEDRRMIAAINEVFNRKDVIFNMIEMYIEYILDNFNESARKNIVTQITGLLAKNRVVFVTKSSMSYLIAKSISDSINFTTKIRATIGKTSNAILTLLDFYSYVQKAALSARRLKTFNPSFYKVLYLNKLEMLYFIIEPIVQKNIGHLNTMLSEDDAITIIGDMIK</sequence>
<dbReference type="EMBL" id="JBFMVT010000002">
    <property type="protein sequence ID" value="MEW7313242.1"/>
    <property type="molecule type" value="Genomic_DNA"/>
</dbReference>
<protein>
    <submittedName>
        <fullName evidence="1">Uncharacterized protein</fullName>
    </submittedName>
</protein>
<evidence type="ECO:0000313" key="1">
    <source>
        <dbReference type="EMBL" id="MEW7313242.1"/>
    </source>
</evidence>
<evidence type="ECO:0000313" key="2">
    <source>
        <dbReference type="Proteomes" id="UP001555342"/>
    </source>
</evidence>
<keyword evidence="2" id="KW-1185">Reference proteome</keyword>